<feature type="transmembrane region" description="Helical" evidence="17">
    <location>
        <begin position="42"/>
        <end position="60"/>
    </location>
</feature>
<comment type="function">
    <text evidence="17">Catalyzes the dephosphorylation of undecaprenyl diphosphate (UPP). Confers resistance to bacitracin.</text>
</comment>
<dbReference type="GO" id="GO:0071555">
    <property type="term" value="P:cell wall organization"/>
    <property type="evidence" value="ECO:0007669"/>
    <property type="project" value="UniProtKB-KW"/>
</dbReference>
<evidence type="ECO:0000313" key="18">
    <source>
        <dbReference type="EMBL" id="RLL08907.1"/>
    </source>
</evidence>
<name>A0A498CP17_9FIRM</name>
<comment type="catalytic activity">
    <reaction evidence="16 17">
        <text>di-trans,octa-cis-undecaprenyl diphosphate + H2O = di-trans,octa-cis-undecaprenyl phosphate + phosphate + H(+)</text>
        <dbReference type="Rhea" id="RHEA:28094"/>
        <dbReference type="ChEBI" id="CHEBI:15377"/>
        <dbReference type="ChEBI" id="CHEBI:15378"/>
        <dbReference type="ChEBI" id="CHEBI:43474"/>
        <dbReference type="ChEBI" id="CHEBI:58405"/>
        <dbReference type="ChEBI" id="CHEBI:60392"/>
        <dbReference type="EC" id="3.6.1.27"/>
    </reaction>
</comment>
<feature type="transmembrane region" description="Helical" evidence="17">
    <location>
        <begin position="259"/>
        <end position="276"/>
    </location>
</feature>
<keyword evidence="8 17" id="KW-0133">Cell shape</keyword>
<evidence type="ECO:0000256" key="9">
    <source>
        <dbReference type="ARBA" id="ARBA00022984"/>
    </source>
</evidence>
<comment type="subcellular location">
    <subcellularLocation>
        <location evidence="1 17">Cell membrane</location>
        <topology evidence="1 17">Multi-pass membrane protein</topology>
    </subcellularLocation>
</comment>
<evidence type="ECO:0000256" key="17">
    <source>
        <dbReference type="HAMAP-Rule" id="MF_01006"/>
    </source>
</evidence>
<dbReference type="GO" id="GO:0005886">
    <property type="term" value="C:plasma membrane"/>
    <property type="evidence" value="ECO:0007669"/>
    <property type="project" value="UniProtKB-SubCell"/>
</dbReference>
<evidence type="ECO:0000256" key="7">
    <source>
        <dbReference type="ARBA" id="ARBA00022801"/>
    </source>
</evidence>
<dbReference type="Pfam" id="PF02673">
    <property type="entry name" value="BacA"/>
    <property type="match status" value="1"/>
</dbReference>
<gene>
    <name evidence="17" type="primary">uppP</name>
    <name evidence="18" type="ORF">D4A47_11285</name>
</gene>
<keyword evidence="6 17" id="KW-0812">Transmembrane</keyword>
<dbReference type="PANTHER" id="PTHR30622:SF2">
    <property type="entry name" value="UNDECAPRENYL-DIPHOSPHATASE"/>
    <property type="match status" value="1"/>
</dbReference>
<sequence length="291" mass="31596">MSVLEAFLQGVLQGLTEFLPVSSSGHLSLFQYFTGNSGDTGFLFSILLHAGTLIAVFIVFRRTIADLILEAFSLLRDLFTGRFSAKNMSPSRRMLLFLLLSLLPLTVMFLIKDWVEGFSTDNDVTVEGFCFLLTGVMLLTACKHDHGRKNASSMKAKDAVAVGVAQVVATMPGISRSGSTISAGMLWGFEREYAVTYSFILGIPAVLGAIIFEVPDAFREGSGLPLPVILTGFLTSAVFGVLAIKLVQWVVKGNKLKYFGWYTLALGAVMLTVGVIDNFAGHPIQQFFIGK</sequence>
<keyword evidence="12 17" id="KW-0046">Antibiotic resistance</keyword>
<evidence type="ECO:0000256" key="1">
    <source>
        <dbReference type="ARBA" id="ARBA00004651"/>
    </source>
</evidence>
<evidence type="ECO:0000256" key="11">
    <source>
        <dbReference type="ARBA" id="ARBA00023136"/>
    </source>
</evidence>
<dbReference type="GO" id="GO:0008360">
    <property type="term" value="P:regulation of cell shape"/>
    <property type="evidence" value="ECO:0007669"/>
    <property type="project" value="UniProtKB-KW"/>
</dbReference>
<keyword evidence="11 17" id="KW-0472">Membrane</keyword>
<evidence type="ECO:0000256" key="5">
    <source>
        <dbReference type="ARBA" id="ARBA00022475"/>
    </source>
</evidence>
<evidence type="ECO:0000256" key="4">
    <source>
        <dbReference type="ARBA" id="ARBA00021581"/>
    </source>
</evidence>
<dbReference type="GO" id="GO:0009252">
    <property type="term" value="P:peptidoglycan biosynthetic process"/>
    <property type="evidence" value="ECO:0007669"/>
    <property type="project" value="UniProtKB-KW"/>
</dbReference>
<reference evidence="18 19" key="1">
    <citation type="submission" date="2018-10" db="EMBL/GenBank/DDBJ databases">
        <title>Anaerotruncus faecis sp. nov., isolated from human feces.</title>
        <authorList>
            <person name="Wang Y.-J."/>
        </authorList>
    </citation>
    <scope>NUCLEOTIDE SEQUENCE [LARGE SCALE GENOMIC DNA]</scope>
    <source>
        <strain evidence="18 19">22A2-44</strain>
    </source>
</reference>
<comment type="similarity">
    <text evidence="2 17">Belongs to the UppP family.</text>
</comment>
<dbReference type="PANTHER" id="PTHR30622">
    <property type="entry name" value="UNDECAPRENYL-DIPHOSPHATASE"/>
    <property type="match status" value="1"/>
</dbReference>
<dbReference type="Proteomes" id="UP000276301">
    <property type="component" value="Unassembled WGS sequence"/>
</dbReference>
<dbReference type="EC" id="3.6.1.27" evidence="3 17"/>
<keyword evidence="9 17" id="KW-0573">Peptidoglycan synthesis</keyword>
<organism evidence="18 19">
    <name type="scientific">Anaerotruncus massiliensis</name>
    <name type="common">ex Liu et al. 2021</name>
    <dbReference type="NCBI Taxonomy" id="2321404"/>
    <lineage>
        <taxon>Bacteria</taxon>
        <taxon>Bacillati</taxon>
        <taxon>Bacillota</taxon>
        <taxon>Clostridia</taxon>
        <taxon>Eubacteriales</taxon>
        <taxon>Oscillospiraceae</taxon>
        <taxon>Anaerotruncus</taxon>
    </lineage>
</organism>
<evidence type="ECO:0000256" key="10">
    <source>
        <dbReference type="ARBA" id="ARBA00022989"/>
    </source>
</evidence>
<dbReference type="GO" id="GO:0050380">
    <property type="term" value="F:undecaprenyl-diphosphatase activity"/>
    <property type="evidence" value="ECO:0007669"/>
    <property type="project" value="UniProtKB-UniRule"/>
</dbReference>
<evidence type="ECO:0000256" key="6">
    <source>
        <dbReference type="ARBA" id="ARBA00022692"/>
    </source>
</evidence>
<evidence type="ECO:0000256" key="15">
    <source>
        <dbReference type="ARBA" id="ARBA00032932"/>
    </source>
</evidence>
<dbReference type="GO" id="GO:0046677">
    <property type="term" value="P:response to antibiotic"/>
    <property type="evidence" value="ECO:0007669"/>
    <property type="project" value="UniProtKB-UniRule"/>
</dbReference>
<dbReference type="RefSeq" id="WP_101552492.1">
    <property type="nucleotide sequence ID" value="NZ_DBFBJK010000078.1"/>
</dbReference>
<protein>
    <recommendedName>
        <fullName evidence="4 17">Undecaprenyl-diphosphatase</fullName>
        <ecNumber evidence="3 17">3.6.1.27</ecNumber>
    </recommendedName>
    <alternativeName>
        <fullName evidence="15 17">Bacitracin resistance protein</fullName>
    </alternativeName>
    <alternativeName>
        <fullName evidence="14 17">Undecaprenyl pyrophosphate phosphatase</fullName>
    </alternativeName>
</protein>
<evidence type="ECO:0000313" key="19">
    <source>
        <dbReference type="Proteomes" id="UP000276301"/>
    </source>
</evidence>
<accession>A0A498CP17</accession>
<dbReference type="HAMAP" id="MF_01006">
    <property type="entry name" value="Undec_diphosphatase"/>
    <property type="match status" value="1"/>
</dbReference>
<keyword evidence="7 17" id="KW-0378">Hydrolase</keyword>
<keyword evidence="5 17" id="KW-1003">Cell membrane</keyword>
<evidence type="ECO:0000256" key="12">
    <source>
        <dbReference type="ARBA" id="ARBA00023251"/>
    </source>
</evidence>
<evidence type="ECO:0000256" key="2">
    <source>
        <dbReference type="ARBA" id="ARBA00010621"/>
    </source>
</evidence>
<feature type="transmembrane region" description="Helical" evidence="17">
    <location>
        <begin position="124"/>
        <end position="142"/>
    </location>
</feature>
<dbReference type="AlphaFoldDB" id="A0A498CP17"/>
<dbReference type="EMBL" id="RCHT01000027">
    <property type="protein sequence ID" value="RLL08907.1"/>
    <property type="molecule type" value="Genomic_DNA"/>
</dbReference>
<keyword evidence="13 17" id="KW-0961">Cell wall biogenesis/degradation</keyword>
<evidence type="ECO:0000256" key="14">
    <source>
        <dbReference type="ARBA" id="ARBA00032707"/>
    </source>
</evidence>
<evidence type="ECO:0000256" key="13">
    <source>
        <dbReference type="ARBA" id="ARBA00023316"/>
    </source>
</evidence>
<dbReference type="InterPro" id="IPR003824">
    <property type="entry name" value="UppP"/>
</dbReference>
<evidence type="ECO:0000256" key="16">
    <source>
        <dbReference type="ARBA" id="ARBA00047594"/>
    </source>
</evidence>
<keyword evidence="10 17" id="KW-1133">Transmembrane helix</keyword>
<evidence type="ECO:0000256" key="3">
    <source>
        <dbReference type="ARBA" id="ARBA00012374"/>
    </source>
</evidence>
<keyword evidence="19" id="KW-1185">Reference proteome</keyword>
<feature type="transmembrane region" description="Helical" evidence="17">
    <location>
        <begin position="194"/>
        <end position="212"/>
    </location>
</feature>
<feature type="transmembrane region" description="Helical" evidence="17">
    <location>
        <begin position="94"/>
        <end position="112"/>
    </location>
</feature>
<comment type="miscellaneous">
    <text evidence="17">Bacitracin is thought to be involved in the inhibition of peptidoglycan synthesis by sequestering undecaprenyl diphosphate, thereby reducing the pool of lipid carrier available.</text>
</comment>
<proteinExistence type="inferred from homology"/>
<comment type="caution">
    <text evidence="18">The sequence shown here is derived from an EMBL/GenBank/DDBJ whole genome shotgun (WGS) entry which is preliminary data.</text>
</comment>
<evidence type="ECO:0000256" key="8">
    <source>
        <dbReference type="ARBA" id="ARBA00022960"/>
    </source>
</evidence>
<feature type="transmembrane region" description="Helical" evidence="17">
    <location>
        <begin position="224"/>
        <end position="247"/>
    </location>
</feature>